<name>A0A1G7F8H6_9FLAO</name>
<evidence type="ECO:0008006" key="3">
    <source>
        <dbReference type="Google" id="ProtNLM"/>
    </source>
</evidence>
<proteinExistence type="predicted"/>
<keyword evidence="2" id="KW-1185">Reference proteome</keyword>
<dbReference type="Proteomes" id="UP000182114">
    <property type="component" value="Unassembled WGS sequence"/>
</dbReference>
<dbReference type="eggNOG" id="ENOG50316WB">
    <property type="taxonomic scope" value="Bacteria"/>
</dbReference>
<gene>
    <name evidence="1" type="ORF">SAMN04487992_10399</name>
</gene>
<sequence>MKKDIDIPVVKDVYVAIIHEWDDEMLNKVWNAYLINSKDSAIEMAIIVSSGSNSTDKTATIRHGLGTLEAKSFKKFEPLQEEIFGLDNVFSLSFFSDNKLFDKKFLFKKNTIQTKALTTISLIDKEGILAE</sequence>
<dbReference type="RefSeq" id="WP_074537759.1">
    <property type="nucleotide sequence ID" value="NZ_FNBD01000003.1"/>
</dbReference>
<accession>A0A1G7F8H6</accession>
<protein>
    <recommendedName>
        <fullName evidence="3">Phenylalanyl-tRNA synthetase subunit alpha</fullName>
    </recommendedName>
</protein>
<organism evidence="1 2">
    <name type="scientific">Cellulophaga baltica</name>
    <dbReference type="NCBI Taxonomy" id="76594"/>
    <lineage>
        <taxon>Bacteria</taxon>
        <taxon>Pseudomonadati</taxon>
        <taxon>Bacteroidota</taxon>
        <taxon>Flavobacteriia</taxon>
        <taxon>Flavobacteriales</taxon>
        <taxon>Flavobacteriaceae</taxon>
        <taxon>Cellulophaga</taxon>
    </lineage>
</organism>
<dbReference type="EMBL" id="FNBD01000003">
    <property type="protein sequence ID" value="SDE72238.1"/>
    <property type="molecule type" value="Genomic_DNA"/>
</dbReference>
<reference evidence="2" key="1">
    <citation type="submission" date="2016-10" db="EMBL/GenBank/DDBJ databases">
        <authorList>
            <person name="Varghese N."/>
            <person name="Submissions S."/>
        </authorList>
    </citation>
    <scope>NUCLEOTIDE SEQUENCE [LARGE SCALE GENOMIC DNA]</scope>
    <source>
        <strain evidence="2">DSM 24729</strain>
    </source>
</reference>
<evidence type="ECO:0000313" key="1">
    <source>
        <dbReference type="EMBL" id="SDE72238.1"/>
    </source>
</evidence>
<dbReference type="AlphaFoldDB" id="A0A1G7F8H6"/>
<evidence type="ECO:0000313" key="2">
    <source>
        <dbReference type="Proteomes" id="UP000182114"/>
    </source>
</evidence>